<sequence>MGKFIITKRTNGQFQFNLEASNGRAILASEGYTTKASCIKGIESVKNNAPTDTRYDRKTAKNGSHYFNLKAGNGEIIGTSQMYSTADGRENGIESVKENAPDALVTDETI</sequence>
<dbReference type="Proteomes" id="UP001501772">
    <property type="component" value="Unassembled WGS sequence"/>
</dbReference>
<dbReference type="PANTHER" id="PTHR40606:SF1">
    <property type="entry name" value="UPF0339 PROTEIN YEGP"/>
    <property type="match status" value="1"/>
</dbReference>
<reference evidence="3" key="1">
    <citation type="journal article" date="2019" name="Int. J. Syst. Evol. Microbiol.">
        <title>The Global Catalogue of Microorganisms (GCM) 10K type strain sequencing project: providing services to taxonomists for standard genome sequencing and annotation.</title>
        <authorList>
            <consortium name="The Broad Institute Genomics Platform"/>
            <consortium name="The Broad Institute Genome Sequencing Center for Infectious Disease"/>
            <person name="Wu L."/>
            <person name="Ma J."/>
        </authorList>
    </citation>
    <scope>NUCLEOTIDE SEQUENCE [LARGE SCALE GENOMIC DNA]</scope>
    <source>
        <strain evidence="3">JCM 17626</strain>
    </source>
</reference>
<keyword evidence="3" id="KW-1185">Reference proteome</keyword>
<dbReference type="InterPro" id="IPR010879">
    <property type="entry name" value="DUF1508"/>
</dbReference>
<dbReference type="Pfam" id="PF07411">
    <property type="entry name" value="DUF1508"/>
    <property type="match status" value="2"/>
</dbReference>
<evidence type="ECO:0000313" key="3">
    <source>
        <dbReference type="Proteomes" id="UP001501772"/>
    </source>
</evidence>
<comment type="caution">
    <text evidence="2">The sequence shown here is derived from an EMBL/GenBank/DDBJ whole genome shotgun (WGS) entry which is preliminary data.</text>
</comment>
<evidence type="ECO:0000259" key="1">
    <source>
        <dbReference type="Pfam" id="PF07411"/>
    </source>
</evidence>
<dbReference type="PANTHER" id="PTHR40606">
    <property type="match status" value="1"/>
</dbReference>
<dbReference type="SUPFAM" id="SSF160113">
    <property type="entry name" value="YegP-like"/>
    <property type="match status" value="2"/>
</dbReference>
<proteinExistence type="predicted"/>
<gene>
    <name evidence="2" type="ORF">GCM10022289_23470</name>
</gene>
<protein>
    <submittedName>
        <fullName evidence="2">YegP family protein</fullName>
    </submittedName>
</protein>
<dbReference type="InterPro" id="IPR036913">
    <property type="entry name" value="YegP-like_sf"/>
</dbReference>
<organism evidence="2 3">
    <name type="scientific">Pedobacter jeongneungensis</name>
    <dbReference type="NCBI Taxonomy" id="947309"/>
    <lineage>
        <taxon>Bacteria</taxon>
        <taxon>Pseudomonadati</taxon>
        <taxon>Bacteroidota</taxon>
        <taxon>Sphingobacteriia</taxon>
        <taxon>Sphingobacteriales</taxon>
        <taxon>Sphingobacteriaceae</taxon>
        <taxon>Pedobacter</taxon>
    </lineage>
</organism>
<feature type="domain" description="DUF1508" evidence="1">
    <location>
        <begin position="60"/>
        <end position="107"/>
    </location>
</feature>
<dbReference type="Gene3D" id="2.30.29.80">
    <property type="match status" value="1"/>
</dbReference>
<dbReference type="InterPro" id="IPR051141">
    <property type="entry name" value="UPF0339_domain"/>
</dbReference>
<evidence type="ECO:0000313" key="2">
    <source>
        <dbReference type="EMBL" id="GAA4204850.1"/>
    </source>
</evidence>
<feature type="domain" description="DUF1508" evidence="1">
    <location>
        <begin position="11"/>
        <end position="56"/>
    </location>
</feature>
<dbReference type="EMBL" id="BAABBY010000005">
    <property type="protein sequence ID" value="GAA4204850.1"/>
    <property type="molecule type" value="Genomic_DNA"/>
</dbReference>
<name>A0ABP8BEK1_9SPHI</name>
<accession>A0ABP8BEK1</accession>